<sequence>MSDLDVTPVPPGRVEVAAQWHALAQGEVTREAMHAWAVPWAEGEGALADFEDPLVETALQHLHGFDLCQDPGRPSVVWHGTSGEGEWYHSLDDITGGLIRWQENCALYDADPQGWLHMVRERARAFIQTHEAKRRQC</sequence>
<name>A0ABV2UKX7_9ACTN</name>
<proteinExistence type="predicted"/>
<keyword evidence="2" id="KW-1185">Reference proteome</keyword>
<dbReference type="RefSeq" id="WP_356712629.1">
    <property type="nucleotide sequence ID" value="NZ_JBEXIP010000051.1"/>
</dbReference>
<dbReference type="Proteomes" id="UP001550044">
    <property type="component" value="Unassembled WGS sequence"/>
</dbReference>
<evidence type="ECO:0000313" key="1">
    <source>
        <dbReference type="EMBL" id="MET8438121.1"/>
    </source>
</evidence>
<accession>A0ABV2UKX7</accession>
<evidence type="ECO:0000313" key="2">
    <source>
        <dbReference type="Proteomes" id="UP001550044"/>
    </source>
</evidence>
<dbReference type="EMBL" id="JBEXIP010000051">
    <property type="protein sequence ID" value="MET8438121.1"/>
    <property type="molecule type" value="Genomic_DNA"/>
</dbReference>
<organism evidence="1 2">
    <name type="scientific">Streptomyces sp. 900116325</name>
    <dbReference type="NCBI Taxonomy" id="3154295"/>
    <lineage>
        <taxon>Bacteria</taxon>
        <taxon>Bacillati</taxon>
        <taxon>Actinomycetota</taxon>
        <taxon>Actinomycetes</taxon>
        <taxon>Kitasatosporales</taxon>
        <taxon>Streptomycetaceae</taxon>
        <taxon>Streptomyces</taxon>
    </lineage>
</organism>
<gene>
    <name evidence="1" type="ORF">ABZV61_36405</name>
</gene>
<reference evidence="1 2" key="1">
    <citation type="submission" date="2024-06" db="EMBL/GenBank/DDBJ databases">
        <title>The Natural Products Discovery Center: Release of the First 8490 Sequenced Strains for Exploring Actinobacteria Biosynthetic Diversity.</title>
        <authorList>
            <person name="Kalkreuter E."/>
            <person name="Kautsar S.A."/>
            <person name="Yang D."/>
            <person name="Bader C.D."/>
            <person name="Teijaro C.N."/>
            <person name="Fluegel L."/>
            <person name="Davis C.M."/>
            <person name="Simpson J.R."/>
            <person name="Lauterbach L."/>
            <person name="Steele A.D."/>
            <person name="Gui C."/>
            <person name="Meng S."/>
            <person name="Li G."/>
            <person name="Viehrig K."/>
            <person name="Ye F."/>
            <person name="Su P."/>
            <person name="Kiefer A.F."/>
            <person name="Nichols A."/>
            <person name="Cepeda A.J."/>
            <person name="Yan W."/>
            <person name="Fan B."/>
            <person name="Jiang Y."/>
            <person name="Adhikari A."/>
            <person name="Zheng C.-J."/>
            <person name="Schuster L."/>
            <person name="Cowan T.M."/>
            <person name="Smanski M.J."/>
            <person name="Chevrette M.G."/>
            <person name="De Carvalho L.P.S."/>
            <person name="Shen B."/>
        </authorList>
    </citation>
    <scope>NUCLEOTIDE SEQUENCE [LARGE SCALE GENOMIC DNA]</scope>
    <source>
        <strain evidence="1 2">NPDC005137</strain>
    </source>
</reference>
<protein>
    <submittedName>
        <fullName evidence="1">Uncharacterized protein</fullName>
    </submittedName>
</protein>
<comment type="caution">
    <text evidence="1">The sequence shown here is derived from an EMBL/GenBank/DDBJ whole genome shotgun (WGS) entry which is preliminary data.</text>
</comment>